<dbReference type="InParanoid" id="A0A6P8SRR3"/>
<dbReference type="RefSeq" id="XP_034053473.1">
    <property type="nucleotide sequence ID" value="XM_034197582.1"/>
</dbReference>
<dbReference type="PANTHER" id="PTHR31025:SF9">
    <property type="entry name" value="SI:DKEY-286J15.1"/>
    <property type="match status" value="1"/>
</dbReference>
<name>A0A6P8SRR3_GYMAC</name>
<organism evidence="2 3">
    <name type="scientific">Gymnodraco acuticeps</name>
    <name type="common">Antarctic dragonfish</name>
    <dbReference type="NCBI Taxonomy" id="8218"/>
    <lineage>
        <taxon>Eukaryota</taxon>
        <taxon>Metazoa</taxon>
        <taxon>Chordata</taxon>
        <taxon>Craniata</taxon>
        <taxon>Vertebrata</taxon>
        <taxon>Euteleostomi</taxon>
        <taxon>Actinopterygii</taxon>
        <taxon>Neopterygii</taxon>
        <taxon>Teleostei</taxon>
        <taxon>Neoteleostei</taxon>
        <taxon>Acanthomorphata</taxon>
        <taxon>Eupercaria</taxon>
        <taxon>Perciformes</taxon>
        <taxon>Notothenioidei</taxon>
        <taxon>Bathydraconidae</taxon>
        <taxon>Gymnodraco</taxon>
    </lineage>
</organism>
<reference evidence="3" key="1">
    <citation type="submission" date="2025-08" db="UniProtKB">
        <authorList>
            <consortium name="RefSeq"/>
        </authorList>
    </citation>
    <scope>IDENTIFICATION</scope>
</reference>
<evidence type="ECO:0000313" key="3">
    <source>
        <dbReference type="RefSeq" id="XP_034053473.1"/>
    </source>
</evidence>
<protein>
    <submittedName>
        <fullName evidence="3">Sterile alpha motif domain-containing protein 3-like isoform X1</fullName>
    </submittedName>
</protein>
<proteinExistence type="predicted"/>
<dbReference type="Proteomes" id="UP000515161">
    <property type="component" value="Unplaced"/>
</dbReference>
<dbReference type="OrthoDB" id="10069372at2759"/>
<dbReference type="GeneID" id="117533687"/>
<keyword evidence="2" id="KW-1185">Reference proteome</keyword>
<sequence>MANSGTTSALTCLSTSDIITKVVEYGIEVTELEARKFRDNDVDGEAISYGLTETMVAYLFEGSFKKQAKFLQFARQLKEPEPTTTLTFEILPNDCLLQHVKNMGVSLLCLPCQRSPKISRPNWTQNNHAIKCLLIDTNIVRILHETMAQYTMYPTNSEYIKVAKALIFRYPFLKDMEGNGYNTWHMSLKRRFKAERTPLVHHEVVPNMKQKFGHHRSPQAPENNQGSITTSDRRSSDIISVSGEDESSIGAHTQVLKRQYLKTQPDSCIVTNAMTKTFQWRRKEVAEGVRADAIANKYPFLKTPAGLCEEMNRIHNIENLQHRFREEFLLILPKVLALARGKSPLEKIYLQAREESLSEDLPAMDFKAGLVLLPIIFKEKVEHHVTLEEPGTPYPTTQLTHTNWKSAFTRRGPSVVKTDGFELCRASDLEEGVIAAFCAYFVFNMAYPPNRKNTLTFVQRCILKISEEGDKPLSTTVIRILNQLY</sequence>
<feature type="region of interest" description="Disordered" evidence="1">
    <location>
        <begin position="211"/>
        <end position="243"/>
    </location>
</feature>
<evidence type="ECO:0000313" key="2">
    <source>
        <dbReference type="Proteomes" id="UP000515161"/>
    </source>
</evidence>
<dbReference type="PANTHER" id="PTHR31025">
    <property type="entry name" value="SI:CH211-196P9.1-RELATED"/>
    <property type="match status" value="1"/>
</dbReference>
<evidence type="ECO:0000256" key="1">
    <source>
        <dbReference type="SAM" id="MobiDB-lite"/>
    </source>
</evidence>
<accession>A0A6P8SRR3</accession>
<dbReference type="KEGG" id="gacu:117533687"/>
<gene>
    <name evidence="3" type="primary">LOC117533687</name>
</gene>
<dbReference type="AlphaFoldDB" id="A0A6P8SRR3"/>